<keyword evidence="2" id="KW-1185">Reference proteome</keyword>
<sequence>KSTLDNHHVVFITTEPLMMSNPKLLGV</sequence>
<reference evidence="1 2" key="1">
    <citation type="submission" date="2013-09" db="EMBL/GenBank/DDBJ databases">
        <title>Corchorus capsularis genome sequencing.</title>
        <authorList>
            <person name="Alam M."/>
            <person name="Haque M.S."/>
            <person name="Islam M.S."/>
            <person name="Emdad E.M."/>
            <person name="Islam M.M."/>
            <person name="Ahmed B."/>
            <person name="Halim A."/>
            <person name="Hossen Q.M.M."/>
            <person name="Hossain M.Z."/>
            <person name="Ahmed R."/>
            <person name="Khan M.M."/>
            <person name="Islam R."/>
            <person name="Rashid M.M."/>
            <person name="Khan S.A."/>
            <person name="Rahman M.S."/>
            <person name="Alam M."/>
        </authorList>
    </citation>
    <scope>NUCLEOTIDE SEQUENCE [LARGE SCALE GENOMIC DNA]</scope>
    <source>
        <strain evidence="2">cv. CVL-1</strain>
        <tissue evidence="1">Whole seedling</tissue>
    </source>
</reference>
<gene>
    <name evidence="1" type="ORF">CCACVL1_17909</name>
</gene>
<accession>A0A1R3HPJ7</accession>
<proteinExistence type="predicted"/>
<organism evidence="1 2">
    <name type="scientific">Corchorus capsularis</name>
    <name type="common">Jute</name>
    <dbReference type="NCBI Taxonomy" id="210143"/>
    <lineage>
        <taxon>Eukaryota</taxon>
        <taxon>Viridiplantae</taxon>
        <taxon>Streptophyta</taxon>
        <taxon>Embryophyta</taxon>
        <taxon>Tracheophyta</taxon>
        <taxon>Spermatophyta</taxon>
        <taxon>Magnoliopsida</taxon>
        <taxon>eudicotyledons</taxon>
        <taxon>Gunneridae</taxon>
        <taxon>Pentapetalae</taxon>
        <taxon>rosids</taxon>
        <taxon>malvids</taxon>
        <taxon>Malvales</taxon>
        <taxon>Malvaceae</taxon>
        <taxon>Grewioideae</taxon>
        <taxon>Apeibeae</taxon>
        <taxon>Corchorus</taxon>
    </lineage>
</organism>
<evidence type="ECO:0000313" key="2">
    <source>
        <dbReference type="Proteomes" id="UP000188268"/>
    </source>
</evidence>
<dbReference type="EMBL" id="AWWV01011475">
    <property type="protein sequence ID" value="OMO72160.1"/>
    <property type="molecule type" value="Genomic_DNA"/>
</dbReference>
<feature type="non-terminal residue" evidence="1">
    <location>
        <position position="1"/>
    </location>
</feature>
<comment type="caution">
    <text evidence="1">The sequence shown here is derived from an EMBL/GenBank/DDBJ whole genome shotgun (WGS) entry which is preliminary data.</text>
</comment>
<name>A0A1R3HPJ7_COCAP</name>
<dbReference type="AlphaFoldDB" id="A0A1R3HPJ7"/>
<dbReference type="Gramene" id="OMO72160">
    <property type="protein sequence ID" value="OMO72160"/>
    <property type="gene ID" value="CCACVL1_17909"/>
</dbReference>
<protein>
    <submittedName>
        <fullName evidence="1">Uncharacterized protein</fullName>
    </submittedName>
</protein>
<evidence type="ECO:0000313" key="1">
    <source>
        <dbReference type="EMBL" id="OMO72160.1"/>
    </source>
</evidence>
<dbReference type="Proteomes" id="UP000188268">
    <property type="component" value="Unassembled WGS sequence"/>
</dbReference>